<protein>
    <submittedName>
        <fullName evidence="1">Uncharacterized protein</fullName>
    </submittedName>
</protein>
<organism evidence="1 2">
    <name type="scientific">Colocasia esculenta</name>
    <name type="common">Wild taro</name>
    <name type="synonym">Arum esculentum</name>
    <dbReference type="NCBI Taxonomy" id="4460"/>
    <lineage>
        <taxon>Eukaryota</taxon>
        <taxon>Viridiplantae</taxon>
        <taxon>Streptophyta</taxon>
        <taxon>Embryophyta</taxon>
        <taxon>Tracheophyta</taxon>
        <taxon>Spermatophyta</taxon>
        <taxon>Magnoliopsida</taxon>
        <taxon>Liliopsida</taxon>
        <taxon>Araceae</taxon>
        <taxon>Aroideae</taxon>
        <taxon>Colocasieae</taxon>
        <taxon>Colocasia</taxon>
    </lineage>
</organism>
<keyword evidence="2" id="KW-1185">Reference proteome</keyword>
<dbReference type="Proteomes" id="UP000652761">
    <property type="component" value="Unassembled WGS sequence"/>
</dbReference>
<dbReference type="EMBL" id="NMUH01003077">
    <property type="protein sequence ID" value="MQM03663.1"/>
    <property type="molecule type" value="Genomic_DNA"/>
</dbReference>
<name>A0A843VXI8_COLES</name>
<proteinExistence type="predicted"/>
<evidence type="ECO:0000313" key="2">
    <source>
        <dbReference type="Proteomes" id="UP000652761"/>
    </source>
</evidence>
<comment type="caution">
    <text evidence="1">The sequence shown here is derived from an EMBL/GenBank/DDBJ whole genome shotgun (WGS) entry which is preliminary data.</text>
</comment>
<accession>A0A843VXI8</accession>
<dbReference type="AlphaFoldDB" id="A0A843VXI8"/>
<sequence>MCPEKFTFLSFSRSVSTPQALSSNWASGTVI</sequence>
<evidence type="ECO:0000313" key="1">
    <source>
        <dbReference type="EMBL" id="MQM03663.1"/>
    </source>
</evidence>
<reference evidence="1" key="1">
    <citation type="submission" date="2017-07" db="EMBL/GenBank/DDBJ databases">
        <title>Taro Niue Genome Assembly and Annotation.</title>
        <authorList>
            <person name="Atibalentja N."/>
            <person name="Keating K."/>
            <person name="Fields C.J."/>
        </authorList>
    </citation>
    <scope>NUCLEOTIDE SEQUENCE</scope>
    <source>
        <strain evidence="1">Niue_2</strain>
        <tissue evidence="1">Leaf</tissue>
    </source>
</reference>
<gene>
    <name evidence="1" type="ORF">Taro_036449</name>
</gene>